<evidence type="ECO:0000313" key="7">
    <source>
        <dbReference type="Proteomes" id="UP000371041"/>
    </source>
</evidence>
<evidence type="ECO:0000256" key="3">
    <source>
        <dbReference type="ARBA" id="ARBA00023163"/>
    </source>
</evidence>
<dbReference type="Pfam" id="PF00440">
    <property type="entry name" value="TetR_N"/>
    <property type="match status" value="1"/>
</dbReference>
<keyword evidence="3" id="KW-0804">Transcription</keyword>
<sequence>MTGKERRQQLLDVARELFAEKGFDGASIEEIAHRAEVSKPVVYEHFGGKEGIYAVVVDREMQHLLDTIVSALSAGHPRALLEQAACALLDYIESSTDGFRILVRDSPVPSTTGTFSSLLNDIASQVEHIFGLQFSAKGYDPKLAPLYSQALVGLVALTGQWWLEVRKPKKDDVAAHLVNLAWNGLSHLEHEPKLHIR</sequence>
<dbReference type="InterPro" id="IPR001647">
    <property type="entry name" value="HTH_TetR"/>
</dbReference>
<evidence type="ECO:0000313" key="6">
    <source>
        <dbReference type="EMBL" id="QGK72004.1"/>
    </source>
</evidence>
<dbReference type="SUPFAM" id="SSF48498">
    <property type="entry name" value="Tetracyclin repressor-like, C-terminal domain"/>
    <property type="match status" value="1"/>
</dbReference>
<proteinExistence type="predicted"/>
<evidence type="ECO:0000256" key="2">
    <source>
        <dbReference type="ARBA" id="ARBA00023125"/>
    </source>
</evidence>
<dbReference type="InterPro" id="IPR036271">
    <property type="entry name" value="Tet_transcr_reg_TetR-rel_C_sf"/>
</dbReference>
<dbReference type="PANTHER" id="PTHR30055:SF227">
    <property type="entry name" value="TRANSCRIPTIONAL REGULATORY PROTEIN (PROBABLY TETR-FAMILY)-RELATED"/>
    <property type="match status" value="1"/>
</dbReference>
<dbReference type="InterPro" id="IPR023772">
    <property type="entry name" value="DNA-bd_HTH_TetR-type_CS"/>
</dbReference>
<dbReference type="Gene3D" id="1.10.357.10">
    <property type="entry name" value="Tetracycline Repressor, domain 2"/>
    <property type="match status" value="1"/>
</dbReference>
<dbReference type="PROSITE" id="PS50977">
    <property type="entry name" value="HTH_TETR_2"/>
    <property type="match status" value="1"/>
</dbReference>
<evidence type="ECO:0000259" key="5">
    <source>
        <dbReference type="PROSITE" id="PS50977"/>
    </source>
</evidence>
<dbReference type="KEGG" id="sace:GIY23_03190"/>
<reference evidence="7" key="1">
    <citation type="submission" date="2019-11" db="EMBL/GenBank/DDBJ databases">
        <title>The complete genome sequence of Saccharopolyspora sp. E2A.</title>
        <authorList>
            <person name="Zhang G."/>
        </authorList>
    </citation>
    <scope>NUCLEOTIDE SEQUENCE [LARGE SCALE GENOMIC DNA]</scope>
    <source>
        <strain evidence="7">E2A</strain>
    </source>
</reference>
<feature type="domain" description="HTH tetR-type" evidence="5">
    <location>
        <begin position="4"/>
        <end position="64"/>
    </location>
</feature>
<keyword evidence="2 4" id="KW-0238">DNA-binding</keyword>
<dbReference type="EMBL" id="CP045929">
    <property type="protein sequence ID" value="QGK72004.1"/>
    <property type="molecule type" value="Genomic_DNA"/>
</dbReference>
<dbReference type="InterPro" id="IPR009057">
    <property type="entry name" value="Homeodomain-like_sf"/>
</dbReference>
<keyword evidence="7" id="KW-1185">Reference proteome</keyword>
<name>A0A5Q3QFJ8_9PSEU</name>
<evidence type="ECO:0000256" key="1">
    <source>
        <dbReference type="ARBA" id="ARBA00023015"/>
    </source>
</evidence>
<dbReference type="SUPFAM" id="SSF46689">
    <property type="entry name" value="Homeodomain-like"/>
    <property type="match status" value="1"/>
</dbReference>
<dbReference type="PRINTS" id="PR00455">
    <property type="entry name" value="HTHTETR"/>
</dbReference>
<dbReference type="InterPro" id="IPR045823">
    <property type="entry name" value="TetR_C_32"/>
</dbReference>
<dbReference type="RefSeq" id="WP_154078572.1">
    <property type="nucleotide sequence ID" value="NZ_CP045929.1"/>
</dbReference>
<dbReference type="Proteomes" id="UP000371041">
    <property type="component" value="Chromosome"/>
</dbReference>
<accession>A0A5Q3QFJ8</accession>
<dbReference type="GO" id="GO:0003700">
    <property type="term" value="F:DNA-binding transcription factor activity"/>
    <property type="evidence" value="ECO:0007669"/>
    <property type="project" value="TreeGrafter"/>
</dbReference>
<dbReference type="GO" id="GO:0000976">
    <property type="term" value="F:transcription cis-regulatory region binding"/>
    <property type="evidence" value="ECO:0007669"/>
    <property type="project" value="TreeGrafter"/>
</dbReference>
<organism evidence="6 7">
    <name type="scientific">Allosaccharopolyspora coralli</name>
    <dbReference type="NCBI Taxonomy" id="2665642"/>
    <lineage>
        <taxon>Bacteria</taxon>
        <taxon>Bacillati</taxon>
        <taxon>Actinomycetota</taxon>
        <taxon>Actinomycetes</taxon>
        <taxon>Pseudonocardiales</taxon>
        <taxon>Pseudonocardiaceae</taxon>
        <taxon>Allosaccharopolyspora</taxon>
    </lineage>
</organism>
<evidence type="ECO:0000256" key="4">
    <source>
        <dbReference type="PROSITE-ProRule" id="PRU00335"/>
    </source>
</evidence>
<dbReference type="GO" id="GO:0045892">
    <property type="term" value="P:negative regulation of DNA-templated transcription"/>
    <property type="evidence" value="ECO:0007669"/>
    <property type="project" value="UniProtKB-ARBA"/>
</dbReference>
<dbReference type="AlphaFoldDB" id="A0A5Q3QFJ8"/>
<dbReference type="Pfam" id="PF19344">
    <property type="entry name" value="TetR_C_32"/>
    <property type="match status" value="1"/>
</dbReference>
<dbReference type="FunFam" id="1.10.10.60:FF:000141">
    <property type="entry name" value="TetR family transcriptional regulator"/>
    <property type="match status" value="1"/>
</dbReference>
<dbReference type="PANTHER" id="PTHR30055">
    <property type="entry name" value="HTH-TYPE TRANSCRIPTIONAL REGULATOR RUTR"/>
    <property type="match status" value="1"/>
</dbReference>
<gene>
    <name evidence="6" type="ORF">GIY23_03190</name>
</gene>
<dbReference type="PROSITE" id="PS01081">
    <property type="entry name" value="HTH_TETR_1"/>
    <property type="match status" value="1"/>
</dbReference>
<dbReference type="InterPro" id="IPR050109">
    <property type="entry name" value="HTH-type_TetR-like_transc_reg"/>
</dbReference>
<protein>
    <submittedName>
        <fullName evidence="6">TetR family transcriptional regulator</fullName>
    </submittedName>
</protein>
<keyword evidence="1" id="KW-0805">Transcription regulation</keyword>
<feature type="DNA-binding region" description="H-T-H motif" evidence="4">
    <location>
        <begin position="27"/>
        <end position="46"/>
    </location>
</feature>